<reference evidence="1" key="1">
    <citation type="submission" date="2014-09" db="EMBL/GenBank/DDBJ databases">
        <authorList>
            <person name="Magalhaes I.L.F."/>
            <person name="Oliveira U."/>
            <person name="Santos F.R."/>
            <person name="Vidigal T.H.D.A."/>
            <person name="Brescovit A.D."/>
            <person name="Santos A.J."/>
        </authorList>
    </citation>
    <scope>NUCLEOTIDE SEQUENCE</scope>
    <source>
        <tissue evidence="1">Shoot tissue taken approximately 20 cm above the soil surface</tissue>
    </source>
</reference>
<reference evidence="1" key="2">
    <citation type="journal article" date="2015" name="Data Brief">
        <title>Shoot transcriptome of the giant reed, Arundo donax.</title>
        <authorList>
            <person name="Barrero R.A."/>
            <person name="Guerrero F.D."/>
            <person name="Moolhuijzen P."/>
            <person name="Goolsby J.A."/>
            <person name="Tidwell J."/>
            <person name="Bellgard S.E."/>
            <person name="Bellgard M.I."/>
        </authorList>
    </citation>
    <scope>NUCLEOTIDE SEQUENCE</scope>
    <source>
        <tissue evidence="1">Shoot tissue taken approximately 20 cm above the soil surface</tissue>
    </source>
</reference>
<protein>
    <submittedName>
        <fullName evidence="1">Uncharacterized protein</fullName>
    </submittedName>
</protein>
<proteinExistence type="predicted"/>
<sequence length="33" mass="3888">MNSIGYWLVQFSPFHCIQVDPCVEHPVFTIYCI</sequence>
<evidence type="ECO:0000313" key="1">
    <source>
        <dbReference type="EMBL" id="JAD68939.1"/>
    </source>
</evidence>
<accession>A0A0A9BXZ7</accession>
<name>A0A0A9BXZ7_ARUDO</name>
<dbReference type="EMBL" id="GBRH01228956">
    <property type="protein sequence ID" value="JAD68939.1"/>
    <property type="molecule type" value="Transcribed_RNA"/>
</dbReference>
<dbReference type="AlphaFoldDB" id="A0A0A9BXZ7"/>
<organism evidence="1">
    <name type="scientific">Arundo donax</name>
    <name type="common">Giant reed</name>
    <name type="synonym">Donax arundinaceus</name>
    <dbReference type="NCBI Taxonomy" id="35708"/>
    <lineage>
        <taxon>Eukaryota</taxon>
        <taxon>Viridiplantae</taxon>
        <taxon>Streptophyta</taxon>
        <taxon>Embryophyta</taxon>
        <taxon>Tracheophyta</taxon>
        <taxon>Spermatophyta</taxon>
        <taxon>Magnoliopsida</taxon>
        <taxon>Liliopsida</taxon>
        <taxon>Poales</taxon>
        <taxon>Poaceae</taxon>
        <taxon>PACMAD clade</taxon>
        <taxon>Arundinoideae</taxon>
        <taxon>Arundineae</taxon>
        <taxon>Arundo</taxon>
    </lineage>
</organism>